<accession>A0A5J4KT74</accession>
<evidence type="ECO:0000313" key="2">
    <source>
        <dbReference type="Proteomes" id="UP000326912"/>
    </source>
</evidence>
<organism evidence="1 2">
    <name type="scientific">Dictyobacter vulcani</name>
    <dbReference type="NCBI Taxonomy" id="2607529"/>
    <lineage>
        <taxon>Bacteria</taxon>
        <taxon>Bacillati</taxon>
        <taxon>Chloroflexota</taxon>
        <taxon>Ktedonobacteria</taxon>
        <taxon>Ktedonobacterales</taxon>
        <taxon>Dictyobacteraceae</taxon>
        <taxon>Dictyobacter</taxon>
    </lineage>
</organism>
<evidence type="ECO:0000313" key="1">
    <source>
        <dbReference type="EMBL" id="GER89617.1"/>
    </source>
</evidence>
<name>A0A5J4KT74_9CHLR</name>
<dbReference type="AlphaFoldDB" id="A0A5J4KT74"/>
<proteinExistence type="predicted"/>
<keyword evidence="2" id="KW-1185">Reference proteome</keyword>
<sequence length="66" mass="7549">MAFACGALSTYTTPRHTVEVISFTETYWRRALPVRWGEVLGRERVAAMKANTFHVSLFLDEIDESI</sequence>
<gene>
    <name evidence="1" type="ORF">KDW_37790</name>
</gene>
<reference evidence="1 2" key="1">
    <citation type="submission" date="2019-10" db="EMBL/GenBank/DDBJ databases">
        <title>Dictyobacter vulcani sp. nov., within the class Ktedonobacteria, isolated from soil of volcanic Mt. Zao.</title>
        <authorList>
            <person name="Zheng Y."/>
            <person name="Wang C.M."/>
            <person name="Sakai Y."/>
            <person name="Abe K."/>
            <person name="Yokota A."/>
            <person name="Yabe S."/>
        </authorList>
    </citation>
    <scope>NUCLEOTIDE SEQUENCE [LARGE SCALE GENOMIC DNA]</scope>
    <source>
        <strain evidence="1 2">W12</strain>
    </source>
</reference>
<dbReference type="EMBL" id="BKZW01000002">
    <property type="protein sequence ID" value="GER89617.1"/>
    <property type="molecule type" value="Genomic_DNA"/>
</dbReference>
<protein>
    <submittedName>
        <fullName evidence="1">Uncharacterized protein</fullName>
    </submittedName>
</protein>
<dbReference type="Proteomes" id="UP000326912">
    <property type="component" value="Unassembled WGS sequence"/>
</dbReference>
<comment type="caution">
    <text evidence="1">The sequence shown here is derived from an EMBL/GenBank/DDBJ whole genome shotgun (WGS) entry which is preliminary data.</text>
</comment>